<dbReference type="AlphaFoldDB" id="A0A1G7GXL0"/>
<keyword evidence="7" id="KW-0862">Zinc</keyword>
<reference evidence="14 15" key="1">
    <citation type="submission" date="2016-10" db="EMBL/GenBank/DDBJ databases">
        <authorList>
            <person name="de Groot N.N."/>
        </authorList>
    </citation>
    <scope>NUCLEOTIDE SEQUENCE [LARGE SCALE GENOMIC DNA]</scope>
    <source>
        <strain evidence="14 15">ATCC 700224</strain>
    </source>
</reference>
<evidence type="ECO:0000256" key="2">
    <source>
        <dbReference type="ARBA" id="ARBA00022679"/>
    </source>
</evidence>
<evidence type="ECO:0000256" key="5">
    <source>
        <dbReference type="ARBA" id="ARBA00022723"/>
    </source>
</evidence>
<name>A0A1G7GXL0_9PROT</name>
<keyword evidence="15" id="KW-1185">Reference proteome</keyword>
<comment type="function">
    <text evidence="11">DNA polymerase III is a complex, multichain enzyme responsible for most of the replicative synthesis in bacteria. This DNA polymerase also exhibits 3' to 5' exonuclease activity.</text>
</comment>
<protein>
    <recommendedName>
        <fullName evidence="11">DNA polymerase III subunit gamma/tau</fullName>
        <ecNumber evidence="11">2.7.7.7</ecNumber>
    </recommendedName>
</protein>
<evidence type="ECO:0000256" key="4">
    <source>
        <dbReference type="ARBA" id="ARBA00022705"/>
    </source>
</evidence>
<keyword evidence="8 11" id="KW-0067">ATP-binding</keyword>
<evidence type="ECO:0000256" key="6">
    <source>
        <dbReference type="ARBA" id="ARBA00022741"/>
    </source>
</evidence>
<dbReference type="InterPro" id="IPR050238">
    <property type="entry name" value="DNA_Rep/Repair_Clamp_Loader"/>
</dbReference>
<dbReference type="NCBIfam" id="NF006585">
    <property type="entry name" value="PRK09111.1"/>
    <property type="match status" value="1"/>
</dbReference>
<dbReference type="GO" id="GO:0005524">
    <property type="term" value="F:ATP binding"/>
    <property type="evidence" value="ECO:0007669"/>
    <property type="project" value="UniProtKB-KW"/>
</dbReference>
<evidence type="ECO:0000256" key="8">
    <source>
        <dbReference type="ARBA" id="ARBA00022840"/>
    </source>
</evidence>
<dbReference type="FunFam" id="1.10.8.60:FF:000013">
    <property type="entry name" value="DNA polymerase III subunit gamma/tau"/>
    <property type="match status" value="1"/>
</dbReference>
<feature type="compositionally biased region" description="Low complexity" evidence="12">
    <location>
        <begin position="423"/>
        <end position="444"/>
    </location>
</feature>
<dbReference type="FunFam" id="3.40.50.300:FF:000014">
    <property type="entry name" value="DNA polymerase III subunit gamma/tau"/>
    <property type="match status" value="1"/>
</dbReference>
<dbReference type="FunFam" id="1.20.272.10:FF:000003">
    <property type="entry name" value="DNA polymerase III subunit gamma/tau"/>
    <property type="match status" value="1"/>
</dbReference>
<evidence type="ECO:0000256" key="12">
    <source>
        <dbReference type="SAM" id="MobiDB-lite"/>
    </source>
</evidence>
<proteinExistence type="inferred from homology"/>
<dbReference type="Gene3D" id="3.40.50.300">
    <property type="entry name" value="P-loop containing nucleotide triphosphate hydrolases"/>
    <property type="match status" value="1"/>
</dbReference>
<dbReference type="Pfam" id="PF22608">
    <property type="entry name" value="DNAX_ATPase_lid"/>
    <property type="match status" value="1"/>
</dbReference>
<sequence length="636" mass="67001">MTEPPAEAPTDAPPGPQTGSETAYRVLARKYRPTTFDQLIGQEALVRTLTNAVRNGRLAQAYMLTGVRGTGKTTTARLIARALNCVGPDGSGGVTISPCGVCEHCTAIMADRHVDVLEMDAASRTGVNDIREILDGVRYRPTSARYKVYIIDEVHMLSTPAFNALLKTLEEPPEHVKFIFATTEIRKVPVTVLSRCQRFDLRRVDQEELATHFGRIAEKEGGSVEPAALALIGRAADGSVRDGLSLLDQALAHGEGAVTEDQMREMLGLADRTRVFDLFESVMKGDIAAALELLAAQYALGADPLVVMQDLLDLTHWLTRLKVVKGGEDDPAVPEAERTRGRDMAGGLSIATLTRAWQMLLKGLGEARAAHDPLQAVEMALIRLAYAADLPPPAEVVARVAGDGNGGGTGGAGPATGGGGTSGPRPSASASASASAPTGGPAARAGRDNTVVALADSRPLPADPPPAPNPERRDAARADGPASFQAVADLARDRREGRLAKHLTHDVRLVHFEPGRIEINPGPEAPRDLAGRLSAALQDWTGRRWVVMVSDQPGDPTLHEQLHASVLADPLVRAVLEVFPGASIGAVRTLAADADAPTDMVDDGGDAVAAGEFITEPDEDAPAFGAFGDGFGDDDT</sequence>
<dbReference type="RefSeq" id="WP_092787816.1">
    <property type="nucleotide sequence ID" value="NZ_FNAP01000016.1"/>
</dbReference>
<feature type="domain" description="AAA+ ATPase" evidence="13">
    <location>
        <begin position="58"/>
        <end position="205"/>
    </location>
</feature>
<feature type="compositionally biased region" description="Gly residues" evidence="12">
    <location>
        <begin position="403"/>
        <end position="422"/>
    </location>
</feature>
<feature type="region of interest" description="Disordered" evidence="12">
    <location>
        <begin position="399"/>
        <end position="479"/>
    </location>
</feature>
<dbReference type="Pfam" id="PF12169">
    <property type="entry name" value="DNA_pol3_gamma3"/>
    <property type="match status" value="1"/>
</dbReference>
<dbReference type="Pfam" id="PF13177">
    <property type="entry name" value="DNA_pol3_delta2"/>
    <property type="match status" value="1"/>
</dbReference>
<dbReference type="PANTHER" id="PTHR11669">
    <property type="entry name" value="REPLICATION FACTOR C / DNA POLYMERASE III GAMMA-TAU SUBUNIT"/>
    <property type="match status" value="1"/>
</dbReference>
<dbReference type="STRING" id="69960.SAMN05421720_11647"/>
<dbReference type="InterPro" id="IPR008921">
    <property type="entry name" value="DNA_pol3_clamp-load_cplx_C"/>
</dbReference>
<evidence type="ECO:0000256" key="1">
    <source>
        <dbReference type="ARBA" id="ARBA00006360"/>
    </source>
</evidence>
<dbReference type="EC" id="2.7.7.7" evidence="11"/>
<dbReference type="NCBIfam" id="NF004046">
    <property type="entry name" value="PRK05563.1"/>
    <property type="match status" value="1"/>
</dbReference>
<dbReference type="GO" id="GO:0009360">
    <property type="term" value="C:DNA polymerase III complex"/>
    <property type="evidence" value="ECO:0007669"/>
    <property type="project" value="InterPro"/>
</dbReference>
<evidence type="ECO:0000313" key="15">
    <source>
        <dbReference type="Proteomes" id="UP000199412"/>
    </source>
</evidence>
<dbReference type="GO" id="GO:0003677">
    <property type="term" value="F:DNA binding"/>
    <property type="evidence" value="ECO:0007669"/>
    <property type="project" value="InterPro"/>
</dbReference>
<dbReference type="Proteomes" id="UP000199412">
    <property type="component" value="Unassembled WGS sequence"/>
</dbReference>
<keyword evidence="5" id="KW-0479">Metal-binding</keyword>
<dbReference type="InterPro" id="IPR022754">
    <property type="entry name" value="DNA_pol_III_gamma-3"/>
</dbReference>
<evidence type="ECO:0000256" key="11">
    <source>
        <dbReference type="RuleBase" id="RU364063"/>
    </source>
</evidence>
<dbReference type="InterPro" id="IPR045085">
    <property type="entry name" value="HLD_clamp_pol_III_gamma_tau"/>
</dbReference>
<evidence type="ECO:0000256" key="9">
    <source>
        <dbReference type="ARBA" id="ARBA00022932"/>
    </source>
</evidence>
<dbReference type="Gene3D" id="1.10.8.60">
    <property type="match status" value="1"/>
</dbReference>
<dbReference type="GO" id="GO:0003887">
    <property type="term" value="F:DNA-directed DNA polymerase activity"/>
    <property type="evidence" value="ECO:0007669"/>
    <property type="project" value="UniProtKB-KW"/>
</dbReference>
<keyword evidence="2 11" id="KW-0808">Transferase</keyword>
<dbReference type="CDD" id="cd18137">
    <property type="entry name" value="HLD_clamp_pol_III_gamma_tau"/>
    <property type="match status" value="1"/>
</dbReference>
<feature type="compositionally biased region" description="Low complexity" evidence="12">
    <location>
        <begin position="1"/>
        <end position="10"/>
    </location>
</feature>
<dbReference type="PANTHER" id="PTHR11669:SF0">
    <property type="entry name" value="PROTEIN STICHEL-LIKE 2"/>
    <property type="match status" value="1"/>
</dbReference>
<keyword evidence="4 11" id="KW-0235">DNA replication</keyword>
<evidence type="ECO:0000256" key="3">
    <source>
        <dbReference type="ARBA" id="ARBA00022695"/>
    </source>
</evidence>
<keyword evidence="6 11" id="KW-0547">Nucleotide-binding</keyword>
<dbReference type="GO" id="GO:0046872">
    <property type="term" value="F:metal ion binding"/>
    <property type="evidence" value="ECO:0007669"/>
    <property type="project" value="UniProtKB-KW"/>
</dbReference>
<dbReference type="Pfam" id="PF12362">
    <property type="entry name" value="DUF3646"/>
    <property type="match status" value="1"/>
</dbReference>
<evidence type="ECO:0000259" key="13">
    <source>
        <dbReference type="SMART" id="SM00382"/>
    </source>
</evidence>
<feature type="region of interest" description="Disordered" evidence="12">
    <location>
        <begin position="1"/>
        <end position="20"/>
    </location>
</feature>
<dbReference type="InterPro" id="IPR022107">
    <property type="entry name" value="DNA_pol_III_gamma/tau_C"/>
</dbReference>
<dbReference type="InterPro" id="IPR027417">
    <property type="entry name" value="P-loop_NTPase"/>
</dbReference>
<dbReference type="OrthoDB" id="9810148at2"/>
<keyword evidence="3 11" id="KW-0548">Nucleotidyltransferase</keyword>
<dbReference type="InterPro" id="IPR003593">
    <property type="entry name" value="AAA+_ATPase"/>
</dbReference>
<evidence type="ECO:0000313" key="14">
    <source>
        <dbReference type="EMBL" id="SDE92912.1"/>
    </source>
</evidence>
<comment type="subunit">
    <text evidence="11">DNA polymerase III contains a core (composed of alpha, epsilon and theta chains) that associates with a tau subunit. This core dimerizes to form the POLIII' complex. PolIII' associates with the gamma complex (composed of gamma, delta, delta', psi and chi chains) and with the beta chain to form the complete DNA polymerase III complex.</text>
</comment>
<dbReference type="SMART" id="SM00382">
    <property type="entry name" value="AAA"/>
    <property type="match status" value="1"/>
</dbReference>
<dbReference type="SUPFAM" id="SSF48019">
    <property type="entry name" value="post-AAA+ oligomerization domain-like"/>
    <property type="match status" value="1"/>
</dbReference>
<accession>A0A1G7GXL0</accession>
<evidence type="ECO:0000256" key="10">
    <source>
        <dbReference type="ARBA" id="ARBA00049244"/>
    </source>
</evidence>
<dbReference type="Gene3D" id="1.20.272.10">
    <property type="match status" value="1"/>
</dbReference>
<dbReference type="GO" id="GO:0006261">
    <property type="term" value="P:DNA-templated DNA replication"/>
    <property type="evidence" value="ECO:0007669"/>
    <property type="project" value="TreeGrafter"/>
</dbReference>
<comment type="catalytic activity">
    <reaction evidence="10 11">
        <text>DNA(n) + a 2'-deoxyribonucleoside 5'-triphosphate = DNA(n+1) + diphosphate</text>
        <dbReference type="Rhea" id="RHEA:22508"/>
        <dbReference type="Rhea" id="RHEA-COMP:17339"/>
        <dbReference type="Rhea" id="RHEA-COMP:17340"/>
        <dbReference type="ChEBI" id="CHEBI:33019"/>
        <dbReference type="ChEBI" id="CHEBI:61560"/>
        <dbReference type="ChEBI" id="CHEBI:173112"/>
        <dbReference type="EC" id="2.7.7.7"/>
    </reaction>
</comment>
<dbReference type="EMBL" id="FNAP01000016">
    <property type="protein sequence ID" value="SDE92912.1"/>
    <property type="molecule type" value="Genomic_DNA"/>
</dbReference>
<keyword evidence="9 11" id="KW-0239">DNA-directed DNA polymerase</keyword>
<comment type="similarity">
    <text evidence="1 11">Belongs to the DnaX/STICHEL family.</text>
</comment>
<dbReference type="NCBIfam" id="TIGR02397">
    <property type="entry name" value="dnaX_nterm"/>
    <property type="match status" value="1"/>
</dbReference>
<organism evidence="14 15">
    <name type="scientific">Rhodospira trueperi</name>
    <dbReference type="NCBI Taxonomy" id="69960"/>
    <lineage>
        <taxon>Bacteria</taxon>
        <taxon>Pseudomonadati</taxon>
        <taxon>Pseudomonadota</taxon>
        <taxon>Alphaproteobacteria</taxon>
        <taxon>Rhodospirillales</taxon>
        <taxon>Rhodospirillaceae</taxon>
        <taxon>Rhodospira</taxon>
    </lineage>
</organism>
<dbReference type="SUPFAM" id="SSF52540">
    <property type="entry name" value="P-loop containing nucleoside triphosphate hydrolases"/>
    <property type="match status" value="1"/>
</dbReference>
<dbReference type="InterPro" id="IPR012763">
    <property type="entry name" value="DNA_pol_III_sug/sutau_N"/>
</dbReference>
<dbReference type="CDD" id="cd00009">
    <property type="entry name" value="AAA"/>
    <property type="match status" value="1"/>
</dbReference>
<evidence type="ECO:0000256" key="7">
    <source>
        <dbReference type="ARBA" id="ARBA00022833"/>
    </source>
</evidence>
<gene>
    <name evidence="11" type="primary">dnaX</name>
    <name evidence="14" type="ORF">SAMN05421720_11647</name>
</gene>